<dbReference type="GO" id="GO:0009506">
    <property type="term" value="C:plasmodesma"/>
    <property type="evidence" value="ECO:0007669"/>
    <property type="project" value="TreeGrafter"/>
</dbReference>
<keyword evidence="2 3" id="KW-0472">Membrane</keyword>
<feature type="transmembrane region" description="Helical" evidence="3">
    <location>
        <begin position="6"/>
        <end position="27"/>
    </location>
</feature>
<evidence type="ECO:0000256" key="1">
    <source>
        <dbReference type="ARBA" id="ARBA00004370"/>
    </source>
</evidence>
<proteinExistence type="predicted"/>
<dbReference type="PANTHER" id="PTHR31415">
    <property type="entry name" value="OS05G0367900 PROTEIN"/>
    <property type="match status" value="1"/>
</dbReference>
<organism evidence="4 5">
    <name type="scientific">Lactuca saligna</name>
    <name type="common">Willowleaf lettuce</name>
    <dbReference type="NCBI Taxonomy" id="75948"/>
    <lineage>
        <taxon>Eukaryota</taxon>
        <taxon>Viridiplantae</taxon>
        <taxon>Streptophyta</taxon>
        <taxon>Embryophyta</taxon>
        <taxon>Tracheophyta</taxon>
        <taxon>Spermatophyta</taxon>
        <taxon>Magnoliopsida</taxon>
        <taxon>eudicotyledons</taxon>
        <taxon>Gunneridae</taxon>
        <taxon>Pentapetalae</taxon>
        <taxon>asterids</taxon>
        <taxon>campanulids</taxon>
        <taxon>Asterales</taxon>
        <taxon>Asteraceae</taxon>
        <taxon>Cichorioideae</taxon>
        <taxon>Cichorieae</taxon>
        <taxon>Lactucinae</taxon>
        <taxon>Lactuca</taxon>
    </lineage>
</organism>
<dbReference type="InterPro" id="IPR044839">
    <property type="entry name" value="NDR1-like"/>
</dbReference>
<sequence length="241" mass="26996">MCNDFTTVSFNMMVVVALIVLLSFYSFPNPPKLSIEEFRIPASTNSSDSTAGNIYFDLKLRNMNKAIGLYYDDPLSIAFFYYPYDEPYQKYAWAGTIAGFYQGNGKTKHIKSFIGNDLQLPSTVVVDPEQHTEDLVKTDHVRSMLKDHLQMPSTLPETRRDMVGRLLALNIRIAVVISYRFKYWVGSSNHQLELGGNLLVDLDTDEMISPASIDLVESASAAGGPVMLGVLFTSFVLTMCF</sequence>
<keyword evidence="5" id="KW-1185">Reference proteome</keyword>
<evidence type="ECO:0000313" key="5">
    <source>
        <dbReference type="Proteomes" id="UP001177003"/>
    </source>
</evidence>
<evidence type="ECO:0000256" key="3">
    <source>
        <dbReference type="SAM" id="Phobius"/>
    </source>
</evidence>
<accession>A0AA35ZDW4</accession>
<keyword evidence="3" id="KW-0812">Transmembrane</keyword>
<dbReference type="GO" id="GO:0098542">
    <property type="term" value="P:defense response to other organism"/>
    <property type="evidence" value="ECO:0007669"/>
    <property type="project" value="InterPro"/>
</dbReference>
<gene>
    <name evidence="4" type="ORF">LSALG_LOCUS29916</name>
</gene>
<dbReference type="EMBL" id="OX465082">
    <property type="protein sequence ID" value="CAI9290738.1"/>
    <property type="molecule type" value="Genomic_DNA"/>
</dbReference>
<comment type="subcellular location">
    <subcellularLocation>
        <location evidence="1">Membrane</location>
    </subcellularLocation>
</comment>
<dbReference type="GO" id="GO:0005886">
    <property type="term" value="C:plasma membrane"/>
    <property type="evidence" value="ECO:0007669"/>
    <property type="project" value="TreeGrafter"/>
</dbReference>
<evidence type="ECO:0008006" key="6">
    <source>
        <dbReference type="Google" id="ProtNLM"/>
    </source>
</evidence>
<dbReference type="Proteomes" id="UP001177003">
    <property type="component" value="Chromosome 6"/>
</dbReference>
<reference evidence="4" key="1">
    <citation type="submission" date="2023-04" db="EMBL/GenBank/DDBJ databases">
        <authorList>
            <person name="Vijverberg K."/>
            <person name="Xiong W."/>
            <person name="Schranz E."/>
        </authorList>
    </citation>
    <scope>NUCLEOTIDE SEQUENCE</scope>
</reference>
<protein>
    <recommendedName>
        <fullName evidence="6">Late embryogenesis abundant protein LEA-2 subgroup domain-containing protein</fullName>
    </recommendedName>
</protein>
<dbReference type="AlphaFoldDB" id="A0AA35ZDW4"/>
<name>A0AA35ZDW4_LACSI</name>
<keyword evidence="3" id="KW-1133">Transmembrane helix</keyword>
<evidence type="ECO:0000313" key="4">
    <source>
        <dbReference type="EMBL" id="CAI9290738.1"/>
    </source>
</evidence>
<evidence type="ECO:0000256" key="2">
    <source>
        <dbReference type="ARBA" id="ARBA00023136"/>
    </source>
</evidence>
<dbReference type="PANTHER" id="PTHR31415:SF52">
    <property type="entry name" value="LATE EMBRYOGENESIS ABUNDANT (LEA) HYDROXYPROLINE-RICH GLYCOPROTEIN FAMILY-RELATED"/>
    <property type="match status" value="1"/>
</dbReference>